<name>Q1YJT7_AURMS</name>
<gene>
    <name evidence="2" type="ORF">SI859A1_00911</name>
</gene>
<dbReference type="HOGENOM" id="CLU_1480458_0_0_5"/>
<accession>Q1YJT7</accession>
<evidence type="ECO:0000313" key="3">
    <source>
        <dbReference type="Proteomes" id="UP000000321"/>
    </source>
</evidence>
<keyword evidence="3" id="KW-1185">Reference proteome</keyword>
<dbReference type="EMBL" id="AAPJ01000002">
    <property type="protein sequence ID" value="EAS50786.1"/>
    <property type="molecule type" value="Genomic_DNA"/>
</dbReference>
<dbReference type="Proteomes" id="UP000000321">
    <property type="component" value="Unassembled WGS sequence"/>
</dbReference>
<reference evidence="2 3" key="1">
    <citation type="journal article" date="2008" name="Appl. Environ. Microbiol.">
        <title>Genomic insights into Mn(II) oxidation by the marine alphaproteobacterium Aurantimonas sp. strain SI85-9A1.</title>
        <authorList>
            <person name="Dick G.J."/>
            <person name="Podell S."/>
            <person name="Johnson H.A."/>
            <person name="Rivera-Espinoza Y."/>
            <person name="Bernier-Latmani R."/>
            <person name="McCarthy J.K."/>
            <person name="Torpey J.W."/>
            <person name="Clement B.G."/>
            <person name="Gaasterland T."/>
            <person name="Tebo B.M."/>
        </authorList>
    </citation>
    <scope>NUCLEOTIDE SEQUENCE [LARGE SCALE GENOMIC DNA]</scope>
    <source>
        <strain evidence="2 3">SI85-9A1</strain>
    </source>
</reference>
<dbReference type="BioCyc" id="AURANTIMONAS:SI859A1_00911-MONOMER"/>
<proteinExistence type="predicted"/>
<sequence length="182" mass="19514">MGDQLDAIAQGHHSPGIPEHLTGIGDGGLRPDIALADGTPRDGRVDRRQPIQTGIEENLRSACIVNEEIRHMLEDHAVAIDKVEGTRQALPGFDLIIEIEEQPKVAGQRRSEQRKADAADGARRQITACECLAADPAKIDGIGMRGEAALSRKADRQVGNHGGRSGAAPWRQTLSAPEDDVV</sequence>
<dbReference type="AlphaFoldDB" id="Q1YJT7"/>
<feature type="region of interest" description="Disordered" evidence="1">
    <location>
        <begin position="10"/>
        <end position="30"/>
    </location>
</feature>
<comment type="caution">
    <text evidence="2">The sequence shown here is derived from an EMBL/GenBank/DDBJ whole genome shotgun (WGS) entry which is preliminary data.</text>
</comment>
<evidence type="ECO:0000313" key="2">
    <source>
        <dbReference type="EMBL" id="EAS50786.1"/>
    </source>
</evidence>
<protein>
    <submittedName>
        <fullName evidence="2">Uncharacterized protein</fullName>
    </submittedName>
</protein>
<evidence type="ECO:0000256" key="1">
    <source>
        <dbReference type="SAM" id="MobiDB-lite"/>
    </source>
</evidence>
<organism evidence="2 3">
    <name type="scientific">Aurantimonas manganoxydans (strain ATCC BAA-1229 / DSM 21871 / SI85-9A1)</name>
    <dbReference type="NCBI Taxonomy" id="287752"/>
    <lineage>
        <taxon>Bacteria</taxon>
        <taxon>Pseudomonadati</taxon>
        <taxon>Pseudomonadota</taxon>
        <taxon>Alphaproteobacteria</taxon>
        <taxon>Hyphomicrobiales</taxon>
        <taxon>Aurantimonadaceae</taxon>
        <taxon>Aurantimonas</taxon>
    </lineage>
</organism>
<feature type="region of interest" description="Disordered" evidence="1">
    <location>
        <begin position="148"/>
        <end position="182"/>
    </location>
</feature>